<dbReference type="Pfam" id="PF07833">
    <property type="entry name" value="Cu_amine_oxidN1"/>
    <property type="match status" value="1"/>
</dbReference>
<keyword evidence="5" id="KW-1185">Reference proteome</keyword>
<evidence type="ECO:0000313" key="5">
    <source>
        <dbReference type="Proteomes" id="UP001316087"/>
    </source>
</evidence>
<feature type="chain" id="PRO_5045915747" evidence="1">
    <location>
        <begin position="21"/>
        <end position="371"/>
    </location>
</feature>
<organism evidence="4 5">
    <name type="scientific">Solibacillus palustris</name>
    <dbReference type="NCBI Taxonomy" id="2908203"/>
    <lineage>
        <taxon>Bacteria</taxon>
        <taxon>Bacillati</taxon>
        <taxon>Bacillota</taxon>
        <taxon>Bacilli</taxon>
        <taxon>Bacillales</taxon>
        <taxon>Caryophanaceae</taxon>
        <taxon>Solibacillus</taxon>
    </lineage>
</organism>
<dbReference type="EMBL" id="JAKZFC010000001">
    <property type="protein sequence ID" value="MCH7320615.1"/>
    <property type="molecule type" value="Genomic_DNA"/>
</dbReference>
<feature type="domain" description="Phosphodiester glycosidase" evidence="3">
    <location>
        <begin position="198"/>
        <end position="370"/>
    </location>
</feature>
<dbReference type="InterPro" id="IPR036582">
    <property type="entry name" value="Mao_N_sf"/>
</dbReference>
<sequence length="371" mass="39980">MKKIIITALFVLLISFNLHTPNTYANSYGVVEDGSNRTLVPLRMIAETFSVAVDWDNASKVVTIDNKYKLTLGSKAIKSAGQVIRQMDTQPKMLQSTVYVPVREVAFLFDAPMNWDQAKKEVSYQVGATTYKVSVYPEQVMSKPKVTVTKKTVNAGGKKLAMNVVSVNLLAPNTSLHVELANDKLGSVGSLATIAKKHNAQVAINGNYFDAYSNSSYRTVYNGLVMNGERVKVFDPKFSVFYVLKDGNVSILPGEQFMKLFAEGNVQEAIQVGPRLITNGSVTVDPIAEGFSSHKILSSPGARSAIGILPNRQLIFVTTSGATVQQLASAMKQLGAVDAMNSDGGASSGLYANGKYITPPGRDIAVGLLVK</sequence>
<dbReference type="Gene3D" id="3.30.457.10">
    <property type="entry name" value="Copper amine oxidase-like, N-terminal domain"/>
    <property type="match status" value="1"/>
</dbReference>
<dbReference type="InterPro" id="IPR012854">
    <property type="entry name" value="Cu_amine_oxidase-like_N"/>
</dbReference>
<protein>
    <submittedName>
        <fullName evidence="4">Phosphodiester glycosidase family protein</fullName>
    </submittedName>
</protein>
<dbReference type="PANTHER" id="PTHR40446:SF2">
    <property type="entry name" value="N-ACETYLGLUCOSAMINE-1-PHOSPHODIESTER ALPHA-N-ACETYLGLUCOSAMINIDASE"/>
    <property type="match status" value="1"/>
</dbReference>
<evidence type="ECO:0000313" key="4">
    <source>
        <dbReference type="EMBL" id="MCH7320615.1"/>
    </source>
</evidence>
<accession>A0ABS9U8E6</accession>
<dbReference type="RefSeq" id="WP_241367629.1">
    <property type="nucleotide sequence ID" value="NZ_JAKZFC010000001.1"/>
</dbReference>
<proteinExistence type="predicted"/>
<feature type="domain" description="Copper amine oxidase-like N-terminal" evidence="2">
    <location>
        <begin position="35"/>
        <end position="123"/>
    </location>
</feature>
<gene>
    <name evidence="4" type="ORF">LZ480_01840</name>
</gene>
<dbReference type="Pfam" id="PF09992">
    <property type="entry name" value="NAGPA"/>
    <property type="match status" value="1"/>
</dbReference>
<dbReference type="GO" id="GO:0016798">
    <property type="term" value="F:hydrolase activity, acting on glycosyl bonds"/>
    <property type="evidence" value="ECO:0007669"/>
    <property type="project" value="UniProtKB-KW"/>
</dbReference>
<evidence type="ECO:0000259" key="3">
    <source>
        <dbReference type="Pfam" id="PF09992"/>
    </source>
</evidence>
<feature type="signal peptide" evidence="1">
    <location>
        <begin position="1"/>
        <end position="20"/>
    </location>
</feature>
<name>A0ABS9U8E6_9BACL</name>
<keyword evidence="4" id="KW-0326">Glycosidase</keyword>
<evidence type="ECO:0000259" key="2">
    <source>
        <dbReference type="Pfam" id="PF07833"/>
    </source>
</evidence>
<keyword evidence="1" id="KW-0732">Signal</keyword>
<keyword evidence="4" id="KW-0378">Hydrolase</keyword>
<reference evidence="4 5" key="1">
    <citation type="submission" date="2022-03" db="EMBL/GenBank/DDBJ databases">
        <authorList>
            <person name="Jo J.-H."/>
            <person name="Im W.-T."/>
        </authorList>
    </citation>
    <scope>NUCLEOTIDE SEQUENCE [LARGE SCALE GENOMIC DNA]</scope>
    <source>
        <strain evidence="4 5">MA9</strain>
    </source>
</reference>
<evidence type="ECO:0000256" key="1">
    <source>
        <dbReference type="SAM" id="SignalP"/>
    </source>
</evidence>
<dbReference type="SUPFAM" id="SSF55383">
    <property type="entry name" value="Copper amine oxidase, domain N"/>
    <property type="match status" value="1"/>
</dbReference>
<comment type="caution">
    <text evidence="4">The sequence shown here is derived from an EMBL/GenBank/DDBJ whole genome shotgun (WGS) entry which is preliminary data.</text>
</comment>
<dbReference type="Proteomes" id="UP001316087">
    <property type="component" value="Unassembled WGS sequence"/>
</dbReference>
<dbReference type="InterPro" id="IPR018711">
    <property type="entry name" value="NAGPA"/>
</dbReference>
<dbReference type="PANTHER" id="PTHR40446">
    <property type="entry name" value="N-ACETYLGLUCOSAMINE-1-PHOSPHODIESTER ALPHA-N-ACETYLGLUCOSAMINIDASE"/>
    <property type="match status" value="1"/>
</dbReference>